<feature type="domain" description="DNA methylase N-4/N-6" evidence="4">
    <location>
        <begin position="76"/>
        <end position="109"/>
    </location>
</feature>
<protein>
    <recommendedName>
        <fullName evidence="4">DNA methylase N-4/N-6 domain-containing protein</fullName>
    </recommendedName>
</protein>
<dbReference type="AlphaFoldDB" id="A0A0B7GV31"/>
<dbReference type="GO" id="GO:0032259">
    <property type="term" value="P:methylation"/>
    <property type="evidence" value="ECO:0007669"/>
    <property type="project" value="UniProtKB-KW"/>
</dbReference>
<gene>
    <name evidence="5" type="ORF">TPHV1_310002</name>
</gene>
<dbReference type="RefSeq" id="WP_082048226.1">
    <property type="nucleotide sequence ID" value="NZ_CDNC01000025.1"/>
</dbReference>
<keyword evidence="2" id="KW-0808">Transferase</keyword>
<reference evidence="6" key="1">
    <citation type="submission" date="2015-01" db="EMBL/GenBank/DDBJ databases">
        <authorList>
            <person name="Manzoor Shahid"/>
            <person name="Zubair Saima"/>
        </authorList>
    </citation>
    <scope>NUCLEOTIDE SEQUENCE [LARGE SCALE GENOMIC DNA]</scope>
    <source>
        <strain evidence="6">V1</strain>
    </source>
</reference>
<feature type="transmembrane region" description="Helical" evidence="3">
    <location>
        <begin position="15"/>
        <end position="36"/>
    </location>
</feature>
<keyword evidence="6" id="KW-1185">Reference proteome</keyword>
<evidence type="ECO:0000313" key="6">
    <source>
        <dbReference type="Proteomes" id="UP000042527"/>
    </source>
</evidence>
<dbReference type="PRINTS" id="PR00508">
    <property type="entry name" value="S21N4MTFRASE"/>
</dbReference>
<evidence type="ECO:0000259" key="4">
    <source>
        <dbReference type="Pfam" id="PF01555"/>
    </source>
</evidence>
<evidence type="ECO:0000256" key="3">
    <source>
        <dbReference type="SAM" id="Phobius"/>
    </source>
</evidence>
<dbReference type="Proteomes" id="UP000042527">
    <property type="component" value="Unassembled WGS sequence"/>
</dbReference>
<dbReference type="InterPro" id="IPR001091">
    <property type="entry name" value="RM_Methyltransferase"/>
</dbReference>
<sequence>MNKNNYIIPPPPKSVFILNFLIFNGLFGFVFLYAWYTRIIPVEELAKFLTAFPTLIALILNITIPTVLYRMFINVFFMGSGTTAIGALKSQRHYIGYEINNDYINLANERIYSI</sequence>
<dbReference type="EMBL" id="CDNC01000025">
    <property type="protein sequence ID" value="CEM62373.1"/>
    <property type="molecule type" value="Genomic_DNA"/>
</dbReference>
<dbReference type="Pfam" id="PF01555">
    <property type="entry name" value="N6_N4_Mtase"/>
    <property type="match status" value="1"/>
</dbReference>
<accession>A0A0B7GV31</accession>
<keyword evidence="3" id="KW-0812">Transmembrane</keyword>
<evidence type="ECO:0000256" key="2">
    <source>
        <dbReference type="ARBA" id="ARBA00022679"/>
    </source>
</evidence>
<dbReference type="Gene3D" id="3.40.50.150">
    <property type="entry name" value="Vaccinia Virus protein VP39"/>
    <property type="match status" value="1"/>
</dbReference>
<dbReference type="OrthoDB" id="9773571at2"/>
<name>A0A0B7GV31_TREPH</name>
<dbReference type="InterPro" id="IPR029063">
    <property type="entry name" value="SAM-dependent_MTases_sf"/>
</dbReference>
<organism evidence="5 6">
    <name type="scientific">Treponema phagedenis</name>
    <dbReference type="NCBI Taxonomy" id="162"/>
    <lineage>
        <taxon>Bacteria</taxon>
        <taxon>Pseudomonadati</taxon>
        <taxon>Spirochaetota</taxon>
        <taxon>Spirochaetia</taxon>
        <taxon>Spirochaetales</taxon>
        <taxon>Treponemataceae</taxon>
        <taxon>Treponema</taxon>
    </lineage>
</organism>
<proteinExistence type="predicted"/>
<dbReference type="InterPro" id="IPR002941">
    <property type="entry name" value="DNA_methylase_N4/N6"/>
</dbReference>
<dbReference type="SUPFAM" id="SSF53335">
    <property type="entry name" value="S-adenosyl-L-methionine-dependent methyltransferases"/>
    <property type="match status" value="1"/>
</dbReference>
<evidence type="ECO:0000256" key="1">
    <source>
        <dbReference type="ARBA" id="ARBA00022603"/>
    </source>
</evidence>
<keyword evidence="1" id="KW-0489">Methyltransferase</keyword>
<dbReference type="GO" id="GO:0003677">
    <property type="term" value="F:DNA binding"/>
    <property type="evidence" value="ECO:0007669"/>
    <property type="project" value="InterPro"/>
</dbReference>
<feature type="transmembrane region" description="Helical" evidence="3">
    <location>
        <begin position="48"/>
        <end position="65"/>
    </location>
</feature>
<evidence type="ECO:0000313" key="5">
    <source>
        <dbReference type="EMBL" id="CEM62373.1"/>
    </source>
</evidence>
<dbReference type="GO" id="GO:0008170">
    <property type="term" value="F:N-methyltransferase activity"/>
    <property type="evidence" value="ECO:0007669"/>
    <property type="project" value="InterPro"/>
</dbReference>
<keyword evidence="3" id="KW-0472">Membrane</keyword>
<keyword evidence="3" id="KW-1133">Transmembrane helix</keyword>